<dbReference type="AlphaFoldDB" id="A0A1F8GRU1"/>
<protein>
    <recommendedName>
        <fullName evidence="3">Zinc-binding domain-containing protein</fullName>
    </recommendedName>
</protein>
<name>A0A1F8GRU1_9BACT</name>
<evidence type="ECO:0008006" key="3">
    <source>
        <dbReference type="Google" id="ProtNLM"/>
    </source>
</evidence>
<evidence type="ECO:0000313" key="1">
    <source>
        <dbReference type="EMBL" id="OGN28083.1"/>
    </source>
</evidence>
<sequence length="534" mass="62794">MERICSICSQSFELFPDDLLYYQKIGVQEPRMCPQCRAQRRLAFRNERNFYKVKCGLCAKDTISVHSPNKPYPVYCHDCWFGDGWDAKEYAMDYDPGRPFFDQFKELWAKVPKVALMHTRSVNSEYLNFAGDNKDCYLIIESSNNENCIHCYWIQLCKDSVDLSCSHRTQLSYESDGCYDSYKILYCRNCYDCRDSYFLLDCTNCSDCIGCVNLRSKQYYIFNQPYTKEEYIKRLAEMHLDTYEGVEKLRAEFETFAKTQPHKFAERNNVTNSTGTYLANVKNDWQCFHSYEAEDCRYCVHVWRGAKDCMDCDTAGRTAETIYNSMNSGMETSNHICTSACWSSTFIEYCFYSISSSHCFGCTGLRKKSYCILNKQYDPETYEKIRSQIIEELKSKDIYGEFFPPDVSCYGYNESAAQEQFPLTKEQALTQGFKWEDTERGTYGKENGKDIFACAQCTKNFRIIPREFEFYIRLSIPLPRLCPDCRHLRRFTARGPNRLWKRNCAKCNAEFETNYAPDRPEILYCEECYNREII</sequence>
<gene>
    <name evidence="1" type="ORF">A3A33_04055</name>
</gene>
<evidence type="ECO:0000313" key="2">
    <source>
        <dbReference type="Proteomes" id="UP000179047"/>
    </source>
</evidence>
<accession>A0A1F8GRU1</accession>
<organism evidence="1 2">
    <name type="scientific">Candidatus Yanofskybacteria bacterium RIFCSPLOWO2_01_FULL_49_25</name>
    <dbReference type="NCBI Taxonomy" id="1802701"/>
    <lineage>
        <taxon>Bacteria</taxon>
        <taxon>Candidatus Yanofskyibacteriota</taxon>
    </lineage>
</organism>
<dbReference type="STRING" id="1802701.A3A33_04055"/>
<comment type="caution">
    <text evidence="1">The sequence shown here is derived from an EMBL/GenBank/DDBJ whole genome shotgun (WGS) entry which is preliminary data.</text>
</comment>
<dbReference type="EMBL" id="MGKP01000024">
    <property type="protein sequence ID" value="OGN28083.1"/>
    <property type="molecule type" value="Genomic_DNA"/>
</dbReference>
<reference evidence="1 2" key="1">
    <citation type="journal article" date="2016" name="Nat. Commun.">
        <title>Thousands of microbial genomes shed light on interconnected biogeochemical processes in an aquifer system.</title>
        <authorList>
            <person name="Anantharaman K."/>
            <person name="Brown C.T."/>
            <person name="Hug L.A."/>
            <person name="Sharon I."/>
            <person name="Castelle C.J."/>
            <person name="Probst A.J."/>
            <person name="Thomas B.C."/>
            <person name="Singh A."/>
            <person name="Wilkins M.J."/>
            <person name="Karaoz U."/>
            <person name="Brodie E.L."/>
            <person name="Williams K.H."/>
            <person name="Hubbard S.S."/>
            <person name="Banfield J.F."/>
        </authorList>
    </citation>
    <scope>NUCLEOTIDE SEQUENCE [LARGE SCALE GENOMIC DNA]</scope>
</reference>
<proteinExistence type="predicted"/>
<dbReference type="Proteomes" id="UP000179047">
    <property type="component" value="Unassembled WGS sequence"/>
</dbReference>